<feature type="compositionally biased region" description="Acidic residues" evidence="1">
    <location>
        <begin position="1"/>
        <end position="12"/>
    </location>
</feature>
<proteinExistence type="predicted"/>
<dbReference type="Proteomes" id="UP000078597">
    <property type="component" value="Unassembled WGS sequence"/>
</dbReference>
<reference evidence="4" key="1">
    <citation type="submission" date="2016-05" db="EMBL/GenBank/DDBJ databases">
        <authorList>
            <person name="Naeem Raeece"/>
        </authorList>
    </citation>
    <scope>NUCLEOTIDE SEQUENCE [LARGE SCALE GENOMIC DNA]</scope>
</reference>
<feature type="domain" description="Tryptophan/threonine-rich plasmodium antigen C-terminal" evidence="2">
    <location>
        <begin position="76"/>
        <end position="203"/>
    </location>
</feature>
<dbReference type="VEuPathDB" id="PlasmoDB:PmUG01_13011000"/>
<sequence length="277" mass="33868">AGENDQPIDDIDALQLTEGDKGNYGDNDMQEEQQNDDMFNEHDGELGEPVDNNALLTCLLDGHTNIHETVNKINYWSIWMGNVRKEMSAFMKHVKEYEKTWKTEKNDEFEKFTLYLEKRWIHFNGNINTNCSSDFLLTSKEWSYEMWKKWLKHDGMHLLDNQFRKWMDYNKYELYIWVRTEWVKWILLRINDLDEKVWKKEEKTGRIEEWSNYVKKVEKHISNKKKIFLNNWDKEMTKKYNQWKKKFVKTMVYNQQWNIWLKELEQKNEVNVDAVHS</sequence>
<feature type="non-terminal residue" evidence="3">
    <location>
        <position position="1"/>
    </location>
</feature>
<accession>A0A1A8WZE5</accession>
<gene>
    <name evidence="3" type="ORF">PMALA_057040</name>
</gene>
<evidence type="ECO:0000313" key="3">
    <source>
        <dbReference type="EMBL" id="SBS96806.1"/>
    </source>
</evidence>
<dbReference type="EMBL" id="FLQW01004355">
    <property type="protein sequence ID" value="SBS96806.1"/>
    <property type="molecule type" value="Genomic_DNA"/>
</dbReference>
<dbReference type="AlphaFoldDB" id="A0A1A8WZE5"/>
<name>A0A1A8WZE5_PLAMA</name>
<dbReference type="Pfam" id="PF12319">
    <property type="entry name" value="TryThrA_C"/>
    <property type="match status" value="1"/>
</dbReference>
<feature type="region of interest" description="Disordered" evidence="1">
    <location>
        <begin position="1"/>
        <end position="31"/>
    </location>
</feature>
<evidence type="ECO:0000256" key="1">
    <source>
        <dbReference type="SAM" id="MobiDB-lite"/>
    </source>
</evidence>
<evidence type="ECO:0000313" key="4">
    <source>
        <dbReference type="Proteomes" id="UP000078597"/>
    </source>
</evidence>
<protein>
    <submittedName>
        <fullName evidence="3">Tryptophan-rich antigen, putative</fullName>
    </submittedName>
</protein>
<organism evidence="3 4">
    <name type="scientific">Plasmodium malariae</name>
    <dbReference type="NCBI Taxonomy" id="5858"/>
    <lineage>
        <taxon>Eukaryota</taxon>
        <taxon>Sar</taxon>
        <taxon>Alveolata</taxon>
        <taxon>Apicomplexa</taxon>
        <taxon>Aconoidasida</taxon>
        <taxon>Haemosporida</taxon>
        <taxon>Plasmodiidae</taxon>
        <taxon>Plasmodium</taxon>
        <taxon>Plasmodium (Plasmodium)</taxon>
    </lineage>
</organism>
<evidence type="ECO:0000259" key="2">
    <source>
        <dbReference type="Pfam" id="PF12319"/>
    </source>
</evidence>
<dbReference type="InterPro" id="IPR022089">
    <property type="entry name" value="Plasmodium-antigen_C"/>
</dbReference>